<dbReference type="InterPro" id="IPR045851">
    <property type="entry name" value="AMP-bd_C_sf"/>
</dbReference>
<dbReference type="InterPro" id="IPR042099">
    <property type="entry name" value="ANL_N_sf"/>
</dbReference>
<dbReference type="Pfam" id="PF13193">
    <property type="entry name" value="AMP-binding_C"/>
    <property type="match status" value="1"/>
</dbReference>
<evidence type="ECO:0000313" key="6">
    <source>
        <dbReference type="EMBL" id="KAG4422760.1"/>
    </source>
</evidence>
<feature type="region of interest" description="Disordered" evidence="3">
    <location>
        <begin position="543"/>
        <end position="562"/>
    </location>
</feature>
<dbReference type="Gene3D" id="3.40.50.12780">
    <property type="entry name" value="N-terminal domain of ligase-like"/>
    <property type="match status" value="1"/>
</dbReference>
<dbReference type="EMBL" id="JAFJYH010000044">
    <property type="protein sequence ID" value="KAG4422760.1"/>
    <property type="molecule type" value="Genomic_DNA"/>
</dbReference>
<dbReference type="InterPro" id="IPR020845">
    <property type="entry name" value="AMP-binding_CS"/>
</dbReference>
<dbReference type="SUPFAM" id="SSF56801">
    <property type="entry name" value="Acetyl-CoA synthetase-like"/>
    <property type="match status" value="1"/>
</dbReference>
<feature type="compositionally biased region" description="Gly residues" evidence="3">
    <location>
        <begin position="553"/>
        <end position="562"/>
    </location>
</feature>
<dbReference type="CDD" id="cd05911">
    <property type="entry name" value="Firefly_Luc_like"/>
    <property type="match status" value="1"/>
</dbReference>
<dbReference type="PROSITE" id="PS00455">
    <property type="entry name" value="AMP_BINDING"/>
    <property type="match status" value="1"/>
</dbReference>
<protein>
    <recommendedName>
        <fullName evidence="8">Acetyl-CoA synthetase-like protein</fullName>
    </recommendedName>
</protein>
<dbReference type="FunFam" id="3.30.300.30:FF:000007">
    <property type="entry name" value="4-coumarate--CoA ligase 2"/>
    <property type="match status" value="1"/>
</dbReference>
<feature type="compositionally biased region" description="Basic and acidic residues" evidence="3">
    <location>
        <begin position="543"/>
        <end position="552"/>
    </location>
</feature>
<sequence length="562" mass="62239">MGRNQIPTIEIPKKDVWSALFERDDREFPDDQVIYLNPLTSRSYTYSTLLTTTRSFGTLLQTHPTFSLQKGQVLALFAQNCIDTPPITWAAHYAGGVVSPANPAYTVRELVHHLHDSGAKFLFTQKHLLPVALEAAREVNLRKENIVCIGEEADRPSNNAGVRWFPDLLDEAKKMVEENGVKERVELDCERDLAFLVYSSGTTGLPKGVMLSHSNVVSNLFMLNSSEGTILHWKRDRVLSVLPYYHIYGLQCLVHLPTYTGLTTFVMSAFDLKLFCSLIQDHKITYTYVAPPVVLHLAKNPAVDDYDLSSLRMITSGAAPLTKELIHAVKKRLGTEVKQAYGLSETSPATHIQKQWDDGLGSCGPPLPNQIIKFMSADGVEVPRGKEGEVWVKGPNVFLGYHNNEEATKSSITEDNFFKTGDIGFEDERGNMFITDRVKELIKYKGFQVAPAELEGVLNGHPLITDVAVIGIHDSTRESEVPMACVVLKEGNSPSPSTEKEIVTWLASRVAGHKALRGGVWFVDEVPKSASGKILRRVLKETAKKEGRDGRSGGEGGVRAKL</sequence>
<accession>A0A8H7WDD8</accession>
<evidence type="ECO:0008006" key="8">
    <source>
        <dbReference type="Google" id="ProtNLM"/>
    </source>
</evidence>
<comment type="caution">
    <text evidence="6">The sequence shown here is derived from an EMBL/GenBank/DDBJ whole genome shotgun (WGS) entry which is preliminary data.</text>
</comment>
<keyword evidence="7" id="KW-1185">Reference proteome</keyword>
<evidence type="ECO:0000259" key="4">
    <source>
        <dbReference type="Pfam" id="PF00501"/>
    </source>
</evidence>
<dbReference type="GO" id="GO:0016405">
    <property type="term" value="F:CoA-ligase activity"/>
    <property type="evidence" value="ECO:0007669"/>
    <property type="project" value="TreeGrafter"/>
</dbReference>
<dbReference type="Pfam" id="PF00501">
    <property type="entry name" value="AMP-binding"/>
    <property type="match status" value="1"/>
</dbReference>
<proteinExistence type="inferred from homology"/>
<dbReference type="Gene3D" id="3.30.300.30">
    <property type="match status" value="1"/>
</dbReference>
<keyword evidence="2" id="KW-0436">Ligase</keyword>
<evidence type="ECO:0000259" key="5">
    <source>
        <dbReference type="Pfam" id="PF13193"/>
    </source>
</evidence>
<dbReference type="InterPro" id="IPR000873">
    <property type="entry name" value="AMP-dep_synth/lig_dom"/>
</dbReference>
<evidence type="ECO:0000256" key="2">
    <source>
        <dbReference type="ARBA" id="ARBA00022598"/>
    </source>
</evidence>
<organism evidence="6 7">
    <name type="scientific">Cadophora malorum</name>
    <dbReference type="NCBI Taxonomy" id="108018"/>
    <lineage>
        <taxon>Eukaryota</taxon>
        <taxon>Fungi</taxon>
        <taxon>Dikarya</taxon>
        <taxon>Ascomycota</taxon>
        <taxon>Pezizomycotina</taxon>
        <taxon>Leotiomycetes</taxon>
        <taxon>Helotiales</taxon>
        <taxon>Ploettnerulaceae</taxon>
        <taxon>Cadophora</taxon>
    </lineage>
</organism>
<gene>
    <name evidence="6" type="ORF">IFR04_004108</name>
</gene>
<feature type="domain" description="AMP-binding enzyme C-terminal" evidence="5">
    <location>
        <begin position="453"/>
        <end position="533"/>
    </location>
</feature>
<evidence type="ECO:0000313" key="7">
    <source>
        <dbReference type="Proteomes" id="UP000664132"/>
    </source>
</evidence>
<evidence type="ECO:0000256" key="1">
    <source>
        <dbReference type="ARBA" id="ARBA00006432"/>
    </source>
</evidence>
<feature type="domain" description="AMP-dependent synthetase/ligase" evidence="4">
    <location>
        <begin position="21"/>
        <end position="402"/>
    </location>
</feature>
<dbReference type="AlphaFoldDB" id="A0A8H7WDD8"/>
<name>A0A8H7WDD8_9HELO</name>
<dbReference type="Proteomes" id="UP000664132">
    <property type="component" value="Unassembled WGS sequence"/>
</dbReference>
<comment type="similarity">
    <text evidence="1">Belongs to the ATP-dependent AMP-binding enzyme family.</text>
</comment>
<evidence type="ECO:0000256" key="3">
    <source>
        <dbReference type="SAM" id="MobiDB-lite"/>
    </source>
</evidence>
<dbReference type="OrthoDB" id="6509636at2759"/>
<dbReference type="PANTHER" id="PTHR24096">
    <property type="entry name" value="LONG-CHAIN-FATTY-ACID--COA LIGASE"/>
    <property type="match status" value="1"/>
</dbReference>
<reference evidence="6" key="1">
    <citation type="submission" date="2021-02" db="EMBL/GenBank/DDBJ databases">
        <title>Genome sequence Cadophora malorum strain M34.</title>
        <authorList>
            <person name="Stefanovic E."/>
            <person name="Vu D."/>
            <person name="Scully C."/>
            <person name="Dijksterhuis J."/>
            <person name="Roader J."/>
            <person name="Houbraken J."/>
        </authorList>
    </citation>
    <scope>NUCLEOTIDE SEQUENCE</scope>
    <source>
        <strain evidence="6">M34</strain>
    </source>
</reference>
<dbReference type="InterPro" id="IPR025110">
    <property type="entry name" value="AMP-bd_C"/>
</dbReference>
<dbReference type="PANTHER" id="PTHR24096:SF149">
    <property type="entry name" value="AMP-BINDING DOMAIN-CONTAINING PROTEIN-RELATED"/>
    <property type="match status" value="1"/>
</dbReference>